<evidence type="ECO:0000313" key="7">
    <source>
        <dbReference type="Proteomes" id="UP000072741"/>
    </source>
</evidence>
<reference evidence="6 7" key="1">
    <citation type="journal article" date="2016" name="Front. Microbiol.">
        <title>Genomic Resource of Rice Seed Associated Bacteria.</title>
        <authorList>
            <person name="Midha S."/>
            <person name="Bansal K."/>
            <person name="Sharma S."/>
            <person name="Kumar N."/>
            <person name="Patil P.P."/>
            <person name="Chaudhry V."/>
            <person name="Patil P.B."/>
        </authorList>
    </citation>
    <scope>NUCLEOTIDE SEQUENCE [LARGE SCALE GENOMIC DNA]</scope>
    <source>
        <strain evidence="6 7">NS331</strain>
    </source>
</reference>
<protein>
    <submittedName>
        <fullName evidence="6">AraC family transcriptional regulator</fullName>
    </submittedName>
</protein>
<sequence length="320" mass="36428">MSHSASDPRARGPRAARPRQRQPELEREFSRSPALGYESADDAGLVRCLAHGYPTPLARWHFHDEYELHLITATSGKAFVGDWIGPFQAGHLVLCGPRLPHNWVSLDSGEDGVAERDLVLQFRHEPLQRACEELPELRELMPLLERARRGVEFFGMSDRARRHWERIKAARGLERFSHFCAFMADLAHCNDYRVLSTVQIQGAEGDAEVEQINRLVNRITANVAEPISAGDVAAELGMSESRFSRFFRRSTGNSFTDFVNHVRINSACHLLMQTDHFVTDICYQVGFNNVANFNRRFLEIKGMTPTEFRRQADHRFGGSH</sequence>
<proteinExistence type="predicted"/>
<feature type="region of interest" description="Disordered" evidence="4">
    <location>
        <begin position="1"/>
        <end position="33"/>
    </location>
</feature>
<dbReference type="Proteomes" id="UP000072741">
    <property type="component" value="Unassembled WGS sequence"/>
</dbReference>
<dbReference type="InterPro" id="IPR018060">
    <property type="entry name" value="HTH_AraC"/>
</dbReference>
<dbReference type="Pfam" id="PF12833">
    <property type="entry name" value="HTH_18"/>
    <property type="match status" value="1"/>
</dbReference>
<dbReference type="SUPFAM" id="SSF46689">
    <property type="entry name" value="Homeodomain-like"/>
    <property type="match status" value="2"/>
</dbReference>
<dbReference type="PROSITE" id="PS01124">
    <property type="entry name" value="HTH_ARAC_FAMILY_2"/>
    <property type="match status" value="1"/>
</dbReference>
<evidence type="ECO:0000256" key="2">
    <source>
        <dbReference type="ARBA" id="ARBA00023125"/>
    </source>
</evidence>
<feature type="domain" description="HTH araC/xylS-type" evidence="5">
    <location>
        <begin position="213"/>
        <end position="311"/>
    </location>
</feature>
<dbReference type="EMBL" id="LDSL01000107">
    <property type="protein sequence ID" value="KTT18037.1"/>
    <property type="molecule type" value="Genomic_DNA"/>
</dbReference>
<dbReference type="PANTHER" id="PTHR43280">
    <property type="entry name" value="ARAC-FAMILY TRANSCRIPTIONAL REGULATOR"/>
    <property type="match status" value="1"/>
</dbReference>
<dbReference type="Gene3D" id="1.10.10.60">
    <property type="entry name" value="Homeodomain-like"/>
    <property type="match status" value="2"/>
</dbReference>
<gene>
    <name evidence="6" type="ORF">NS331_16445</name>
</gene>
<dbReference type="AlphaFoldDB" id="A0A147GR31"/>
<dbReference type="SMART" id="SM00342">
    <property type="entry name" value="HTH_ARAC"/>
    <property type="match status" value="1"/>
</dbReference>
<dbReference type="GO" id="GO:0043565">
    <property type="term" value="F:sequence-specific DNA binding"/>
    <property type="evidence" value="ECO:0007669"/>
    <property type="project" value="InterPro"/>
</dbReference>
<keyword evidence="3" id="KW-0804">Transcription</keyword>
<dbReference type="PROSITE" id="PS00041">
    <property type="entry name" value="HTH_ARAC_FAMILY_1"/>
    <property type="match status" value="1"/>
</dbReference>
<evidence type="ECO:0000313" key="6">
    <source>
        <dbReference type="EMBL" id="KTT18037.1"/>
    </source>
</evidence>
<dbReference type="InterPro" id="IPR037923">
    <property type="entry name" value="HTH-like"/>
</dbReference>
<dbReference type="OrthoDB" id="9816011at2"/>
<dbReference type="InterPro" id="IPR018062">
    <property type="entry name" value="HTH_AraC-typ_CS"/>
</dbReference>
<organism evidence="6 7">
    <name type="scientific">Pseudacidovorax intermedius</name>
    <dbReference type="NCBI Taxonomy" id="433924"/>
    <lineage>
        <taxon>Bacteria</taxon>
        <taxon>Pseudomonadati</taxon>
        <taxon>Pseudomonadota</taxon>
        <taxon>Betaproteobacteria</taxon>
        <taxon>Burkholderiales</taxon>
        <taxon>Comamonadaceae</taxon>
        <taxon>Pseudacidovorax</taxon>
    </lineage>
</organism>
<name>A0A147GR31_9BURK</name>
<feature type="compositionally biased region" description="Basic and acidic residues" evidence="4">
    <location>
        <begin position="1"/>
        <end position="10"/>
    </location>
</feature>
<dbReference type="PANTHER" id="PTHR43280:SF27">
    <property type="entry name" value="TRANSCRIPTIONAL REGULATOR MTLR"/>
    <property type="match status" value="1"/>
</dbReference>
<dbReference type="InterPro" id="IPR009057">
    <property type="entry name" value="Homeodomain-like_sf"/>
</dbReference>
<feature type="compositionally biased region" description="Basic residues" evidence="4">
    <location>
        <begin position="11"/>
        <end position="20"/>
    </location>
</feature>
<keyword evidence="2" id="KW-0238">DNA-binding</keyword>
<evidence type="ECO:0000256" key="1">
    <source>
        <dbReference type="ARBA" id="ARBA00023015"/>
    </source>
</evidence>
<evidence type="ECO:0000259" key="5">
    <source>
        <dbReference type="PROSITE" id="PS01124"/>
    </source>
</evidence>
<dbReference type="RefSeq" id="WP_058643043.1">
    <property type="nucleotide sequence ID" value="NZ_LDSL01000107.1"/>
</dbReference>
<dbReference type="GO" id="GO:0003700">
    <property type="term" value="F:DNA-binding transcription factor activity"/>
    <property type="evidence" value="ECO:0007669"/>
    <property type="project" value="InterPro"/>
</dbReference>
<keyword evidence="1" id="KW-0805">Transcription regulation</keyword>
<feature type="compositionally biased region" description="Basic and acidic residues" evidence="4">
    <location>
        <begin position="21"/>
        <end position="30"/>
    </location>
</feature>
<accession>A0A147GR31</accession>
<evidence type="ECO:0000256" key="3">
    <source>
        <dbReference type="ARBA" id="ARBA00023163"/>
    </source>
</evidence>
<comment type="caution">
    <text evidence="6">The sequence shown here is derived from an EMBL/GenBank/DDBJ whole genome shotgun (WGS) entry which is preliminary data.</text>
</comment>
<dbReference type="PATRIC" id="fig|433924.3.peg.179"/>
<dbReference type="SUPFAM" id="SSF51215">
    <property type="entry name" value="Regulatory protein AraC"/>
    <property type="match status" value="1"/>
</dbReference>
<evidence type="ECO:0000256" key="4">
    <source>
        <dbReference type="SAM" id="MobiDB-lite"/>
    </source>
</evidence>
<keyword evidence="7" id="KW-1185">Reference proteome</keyword>
<dbReference type="CDD" id="cd06976">
    <property type="entry name" value="cupin_MtlR-like_N"/>
    <property type="match status" value="1"/>
</dbReference>